<reference evidence="3" key="1">
    <citation type="submission" date="2020-05" db="EMBL/GenBank/DDBJ databases">
        <authorList>
            <person name="Chiriac C."/>
            <person name="Salcher M."/>
            <person name="Ghai R."/>
            <person name="Kavagutti S V."/>
        </authorList>
    </citation>
    <scope>NUCLEOTIDE SEQUENCE</scope>
</reference>
<evidence type="ECO:0000313" key="3">
    <source>
        <dbReference type="EMBL" id="CAB4950525.1"/>
    </source>
</evidence>
<accession>A0A6J7K4N1</accession>
<dbReference type="PANTHER" id="PTHR33392:SF6">
    <property type="entry name" value="POLYISOPRENYL-TEICHOIC ACID--PEPTIDOGLYCAN TEICHOIC ACID TRANSFERASE TAGU"/>
    <property type="match status" value="1"/>
</dbReference>
<keyword evidence="1" id="KW-1133">Transmembrane helix</keyword>
<keyword evidence="1" id="KW-0812">Transmembrane</keyword>
<dbReference type="PANTHER" id="PTHR33392">
    <property type="entry name" value="POLYISOPRENYL-TEICHOIC ACID--PEPTIDOGLYCAN TEICHOIC ACID TRANSFERASE TAGU"/>
    <property type="match status" value="1"/>
</dbReference>
<organism evidence="3">
    <name type="scientific">freshwater metagenome</name>
    <dbReference type="NCBI Taxonomy" id="449393"/>
    <lineage>
        <taxon>unclassified sequences</taxon>
        <taxon>metagenomes</taxon>
        <taxon>ecological metagenomes</taxon>
    </lineage>
</organism>
<protein>
    <submittedName>
        <fullName evidence="3">Unannotated protein</fullName>
    </submittedName>
</protein>
<feature type="transmembrane region" description="Helical" evidence="1">
    <location>
        <begin position="64"/>
        <end position="86"/>
    </location>
</feature>
<name>A0A6J7K4N1_9ZZZZ</name>
<dbReference type="InterPro" id="IPR004474">
    <property type="entry name" value="LytR_CpsA_psr"/>
</dbReference>
<keyword evidence="1" id="KW-0472">Membrane</keyword>
<dbReference type="InterPro" id="IPR050922">
    <property type="entry name" value="LytR/CpsA/Psr_CW_biosynth"/>
</dbReference>
<dbReference type="Pfam" id="PF03816">
    <property type="entry name" value="LytR_cpsA_psr"/>
    <property type="match status" value="1"/>
</dbReference>
<proteinExistence type="predicted"/>
<feature type="transmembrane region" description="Helical" evidence="1">
    <location>
        <begin position="106"/>
        <end position="127"/>
    </location>
</feature>
<sequence length="422" mass="45933">MRKRAIFLLVLGVLLPGSPQLLAGNRKLGKFGLRATLLGWALLLFLGLIFLVKRSWAFTIVATPWISAIVSVALWVFGIGFAVLLFDTFRISLLGRLYPAARNVLIVFFLIFAILGISGFSTAANTLKTTGDTVGSIFAQKGFSAASDGRYNIMLIGSDAGTDRFGVRPDSISVLSFNANTGAMVNIGIPRNLQHAPIATDSPLYKFYGNSWDDLINSAYKNVMDNHQDAYPDALKNGSTPGLEATRDLVEGVTGLQIQSYIMVNMTAFQELINVLGGLTVDVKTRLPIGGQRDDASDAYGWIEVGVQHLNGYRALWYARSRHGSTDYARMARQHEIEQLIFKKFTPSTILANYSGLAAVAKKLLYTDIPDGMVGTYVDMALSAKSKKIKALELVPKNGFEPDVPDFEKIHAAVAAALRASN</sequence>
<feature type="domain" description="Cell envelope-related transcriptional attenuator" evidence="2">
    <location>
        <begin position="168"/>
        <end position="344"/>
    </location>
</feature>
<dbReference type="EMBL" id="CAFBNO010000009">
    <property type="protein sequence ID" value="CAB4950525.1"/>
    <property type="molecule type" value="Genomic_DNA"/>
</dbReference>
<gene>
    <name evidence="3" type="ORF">UFOPK3837_00397</name>
</gene>
<dbReference type="AlphaFoldDB" id="A0A6J7K4N1"/>
<feature type="transmembrane region" description="Helical" evidence="1">
    <location>
        <begin position="33"/>
        <end position="52"/>
    </location>
</feature>
<evidence type="ECO:0000256" key="1">
    <source>
        <dbReference type="SAM" id="Phobius"/>
    </source>
</evidence>
<evidence type="ECO:0000259" key="2">
    <source>
        <dbReference type="Pfam" id="PF03816"/>
    </source>
</evidence>
<dbReference type="Gene3D" id="3.40.630.190">
    <property type="entry name" value="LCP protein"/>
    <property type="match status" value="1"/>
</dbReference>
<dbReference type="NCBIfam" id="TIGR00350">
    <property type="entry name" value="lytR_cpsA_psr"/>
    <property type="match status" value="1"/>
</dbReference>